<proteinExistence type="predicted"/>
<accession>A0ABN7UK58</accession>
<reference evidence="2 3" key="1">
    <citation type="submission" date="2021-06" db="EMBL/GenBank/DDBJ databases">
        <authorList>
            <person name="Kallberg Y."/>
            <person name="Tangrot J."/>
            <person name="Rosling A."/>
        </authorList>
    </citation>
    <scope>NUCLEOTIDE SEQUENCE [LARGE SCALE GENOMIC DNA]</scope>
    <source>
        <strain evidence="2 3">120-4 pot B 10/14</strain>
    </source>
</reference>
<organism evidence="2 3">
    <name type="scientific">Gigaspora margarita</name>
    <dbReference type="NCBI Taxonomy" id="4874"/>
    <lineage>
        <taxon>Eukaryota</taxon>
        <taxon>Fungi</taxon>
        <taxon>Fungi incertae sedis</taxon>
        <taxon>Mucoromycota</taxon>
        <taxon>Glomeromycotina</taxon>
        <taxon>Glomeromycetes</taxon>
        <taxon>Diversisporales</taxon>
        <taxon>Gigasporaceae</taxon>
        <taxon>Gigaspora</taxon>
    </lineage>
</organism>
<keyword evidence="3" id="KW-1185">Reference proteome</keyword>
<keyword evidence="1" id="KW-0175">Coiled coil</keyword>
<name>A0ABN7UK58_GIGMA</name>
<feature type="coiled-coil region" evidence="1">
    <location>
        <begin position="69"/>
        <end position="113"/>
    </location>
</feature>
<dbReference type="Proteomes" id="UP000789901">
    <property type="component" value="Unassembled WGS sequence"/>
</dbReference>
<evidence type="ECO:0000313" key="2">
    <source>
        <dbReference type="EMBL" id="CAG8605666.1"/>
    </source>
</evidence>
<protein>
    <submittedName>
        <fullName evidence="2">19715_t:CDS:1</fullName>
    </submittedName>
</protein>
<evidence type="ECO:0000256" key="1">
    <source>
        <dbReference type="SAM" id="Coils"/>
    </source>
</evidence>
<comment type="caution">
    <text evidence="2">The sequence shown here is derived from an EMBL/GenBank/DDBJ whole genome shotgun (WGS) entry which is preliminary data.</text>
</comment>
<sequence length="115" mass="13795">MSKSFFRINGIQGENLNEKLNDLQKIIDERESLKDQLNRYQKNNGKDYEFDKKIERSSIFKYIINGIQGENLNEKLNELHKIIDEKESLKDQLNRYQKTTEKTTNLIRKLSDEKR</sequence>
<dbReference type="EMBL" id="CAJVQB010003351">
    <property type="protein sequence ID" value="CAG8605666.1"/>
    <property type="molecule type" value="Genomic_DNA"/>
</dbReference>
<gene>
    <name evidence="2" type="ORF">GMARGA_LOCUS7105</name>
</gene>
<feature type="coiled-coil region" evidence="1">
    <location>
        <begin position="13"/>
        <end position="43"/>
    </location>
</feature>
<evidence type="ECO:0000313" key="3">
    <source>
        <dbReference type="Proteomes" id="UP000789901"/>
    </source>
</evidence>